<dbReference type="EMBL" id="CP053452">
    <property type="protein sequence ID" value="QJW98684.1"/>
    <property type="molecule type" value="Genomic_DNA"/>
</dbReference>
<accession>A0A6M5YYS3</accession>
<dbReference type="AlphaFoldDB" id="A0A6M5YYS3"/>
<name>A0A6M5YYS3_9BACT</name>
<dbReference type="Proteomes" id="UP000503447">
    <property type="component" value="Chromosome"/>
</dbReference>
<reference evidence="2" key="1">
    <citation type="submission" date="2020-05" db="EMBL/GenBank/DDBJ databases">
        <title>Frigoriglobus tundricola gen. nov., sp. nov., a psychrotolerant cellulolytic planctomycete of the family Gemmataceae with two divergent copies of 16S rRNA gene.</title>
        <authorList>
            <person name="Kulichevskaya I.S."/>
            <person name="Ivanova A.A."/>
            <person name="Naumoff D.G."/>
            <person name="Beletsky A.V."/>
            <person name="Rijpstra W.I.C."/>
            <person name="Sinninghe Damste J.S."/>
            <person name="Mardanov A.V."/>
            <person name="Ravin N.V."/>
            <person name="Dedysh S.N."/>
        </authorList>
    </citation>
    <scope>NUCLEOTIDE SEQUENCE [LARGE SCALE GENOMIC DNA]</scope>
    <source>
        <strain evidence="2">PL17</strain>
    </source>
</reference>
<protein>
    <submittedName>
        <fullName evidence="1">Uncharacterized protein</fullName>
    </submittedName>
</protein>
<dbReference type="KEGG" id="ftj:FTUN_6279"/>
<dbReference type="RefSeq" id="WP_171473800.1">
    <property type="nucleotide sequence ID" value="NZ_CP053452.2"/>
</dbReference>
<proteinExistence type="predicted"/>
<keyword evidence="2" id="KW-1185">Reference proteome</keyword>
<gene>
    <name evidence="1" type="ORF">FTUN_6279</name>
</gene>
<sequence>MQEWQLIQTALINVAQQLADMTASPKPTYSMDGKSISWGEHFNNLLASQQKLREQLQKAQGPFTLTSVAR</sequence>
<evidence type="ECO:0000313" key="1">
    <source>
        <dbReference type="EMBL" id="QJW98684.1"/>
    </source>
</evidence>
<organism evidence="1 2">
    <name type="scientific">Frigoriglobus tundricola</name>
    <dbReference type="NCBI Taxonomy" id="2774151"/>
    <lineage>
        <taxon>Bacteria</taxon>
        <taxon>Pseudomonadati</taxon>
        <taxon>Planctomycetota</taxon>
        <taxon>Planctomycetia</taxon>
        <taxon>Gemmatales</taxon>
        <taxon>Gemmataceae</taxon>
        <taxon>Frigoriglobus</taxon>
    </lineage>
</organism>
<evidence type="ECO:0000313" key="2">
    <source>
        <dbReference type="Proteomes" id="UP000503447"/>
    </source>
</evidence>